<reference evidence="1 2" key="1">
    <citation type="submission" date="2024-09" db="EMBL/GenBank/DDBJ databases">
        <authorList>
            <person name="Sun Q."/>
            <person name="Mori K."/>
        </authorList>
    </citation>
    <scope>NUCLEOTIDE SEQUENCE [LARGE SCALE GENOMIC DNA]</scope>
    <source>
        <strain evidence="1 2">CCM 7468</strain>
    </source>
</reference>
<protein>
    <recommendedName>
        <fullName evidence="3">DUF2188 domain-containing protein</fullName>
    </recommendedName>
</protein>
<dbReference type="RefSeq" id="WP_377051401.1">
    <property type="nucleotide sequence ID" value="NZ_JBHLVZ010000036.1"/>
</dbReference>
<organism evidence="1 2">
    <name type="scientific">Muricoccus vinaceus</name>
    <dbReference type="NCBI Taxonomy" id="424704"/>
    <lineage>
        <taxon>Bacteria</taxon>
        <taxon>Pseudomonadati</taxon>
        <taxon>Pseudomonadota</taxon>
        <taxon>Alphaproteobacteria</taxon>
        <taxon>Acetobacterales</taxon>
        <taxon>Roseomonadaceae</taxon>
        <taxon>Muricoccus</taxon>
    </lineage>
</organism>
<name>A0ABV6ISV2_9PROT</name>
<comment type="caution">
    <text evidence="1">The sequence shown here is derived from an EMBL/GenBank/DDBJ whole genome shotgun (WGS) entry which is preliminary data.</text>
</comment>
<dbReference type="Proteomes" id="UP001589789">
    <property type="component" value="Unassembled WGS sequence"/>
</dbReference>
<evidence type="ECO:0000313" key="2">
    <source>
        <dbReference type="Proteomes" id="UP001589789"/>
    </source>
</evidence>
<keyword evidence="2" id="KW-1185">Reference proteome</keyword>
<accession>A0ABV6ISV2</accession>
<sequence>MSKTVYTVVPADDGWAIICDSNQYGGYKSQAGAIKAAIAVATKLGLGGHDTFVMLQGPDGSLEQVFASDPTLPTIDSMMDELR</sequence>
<evidence type="ECO:0000313" key="1">
    <source>
        <dbReference type="EMBL" id="MFC0386670.1"/>
    </source>
</evidence>
<dbReference type="EMBL" id="JBHLVZ010000036">
    <property type="protein sequence ID" value="MFC0386670.1"/>
    <property type="molecule type" value="Genomic_DNA"/>
</dbReference>
<gene>
    <name evidence="1" type="ORF">ACFFIC_14100</name>
</gene>
<evidence type="ECO:0008006" key="3">
    <source>
        <dbReference type="Google" id="ProtNLM"/>
    </source>
</evidence>
<proteinExistence type="predicted"/>